<name>A0A437NAG3_9SPHN</name>
<organism evidence="1 2">
    <name type="scientific">Novosphingobium umbonatum</name>
    <dbReference type="NCBI Taxonomy" id="1908524"/>
    <lineage>
        <taxon>Bacteria</taxon>
        <taxon>Pseudomonadati</taxon>
        <taxon>Pseudomonadota</taxon>
        <taxon>Alphaproteobacteria</taxon>
        <taxon>Sphingomonadales</taxon>
        <taxon>Sphingomonadaceae</taxon>
        <taxon>Novosphingobium</taxon>
    </lineage>
</organism>
<reference evidence="1 2" key="1">
    <citation type="submission" date="2019-01" db="EMBL/GenBank/DDBJ databases">
        <authorList>
            <person name="Chen W.-M."/>
        </authorList>
    </citation>
    <scope>NUCLEOTIDE SEQUENCE [LARGE SCALE GENOMIC DNA]</scope>
    <source>
        <strain evidence="1 2">FSY-9</strain>
    </source>
</reference>
<accession>A0A437NAG3</accession>
<dbReference type="PROSITE" id="PS51318">
    <property type="entry name" value="TAT"/>
    <property type="match status" value="1"/>
</dbReference>
<dbReference type="AlphaFoldDB" id="A0A437NAG3"/>
<protein>
    <recommendedName>
        <fullName evidence="3">DUF1838 domain-containing protein</fullName>
    </recommendedName>
</protein>
<dbReference type="EMBL" id="SACO01000002">
    <property type="protein sequence ID" value="RVU06934.1"/>
    <property type="molecule type" value="Genomic_DNA"/>
</dbReference>
<dbReference type="Proteomes" id="UP000282837">
    <property type="component" value="Unassembled WGS sequence"/>
</dbReference>
<dbReference type="OrthoDB" id="7503319at2"/>
<gene>
    <name evidence="1" type="ORF">EOE18_02950</name>
</gene>
<proteinExistence type="predicted"/>
<evidence type="ECO:0000313" key="2">
    <source>
        <dbReference type="Proteomes" id="UP000282837"/>
    </source>
</evidence>
<keyword evidence="2" id="KW-1185">Reference proteome</keyword>
<dbReference type="InterPro" id="IPR006311">
    <property type="entry name" value="TAT_signal"/>
</dbReference>
<sequence>MTDTCDEMALFSRRTLMVGGVALGAAAMAGAVPAFGAAADHPYPARDAGVPTDKAARIAMMRRMRMRADAGPVFWWFRGRNYAQQGAKLIPMCDLIFGALMDVRPTADGGLLISQYELGFRCALDTGMRAEKLLNPITGVMVDVPFAPVGPSKVSYDANNTLQFDPNMGGSVITAEHVPEIFYNIGDLVCFQTHSAAVVKTPGQLDRNLNDMSMICSPAAEALDPKRAFASAWAHGGDVTDYARWLKMPAGAGSQTLRSIGRKEARYNDMPQDWRDMVAKADPAMAADPMAVLKRAAETYRN</sequence>
<evidence type="ECO:0000313" key="1">
    <source>
        <dbReference type="EMBL" id="RVU06934.1"/>
    </source>
</evidence>
<dbReference type="RefSeq" id="WP_127706078.1">
    <property type="nucleotide sequence ID" value="NZ_SACO01000002.1"/>
</dbReference>
<evidence type="ECO:0008006" key="3">
    <source>
        <dbReference type="Google" id="ProtNLM"/>
    </source>
</evidence>
<comment type="caution">
    <text evidence="1">The sequence shown here is derived from an EMBL/GenBank/DDBJ whole genome shotgun (WGS) entry which is preliminary data.</text>
</comment>